<dbReference type="InterPro" id="IPR016032">
    <property type="entry name" value="Sig_transdc_resp-reg_C-effctor"/>
</dbReference>
<dbReference type="PANTHER" id="PTHR35807">
    <property type="entry name" value="TRANSCRIPTIONAL REGULATOR REDD-RELATED"/>
    <property type="match status" value="1"/>
</dbReference>
<accession>A0A1H3NLQ8</accession>
<dbReference type="InterPro" id="IPR027417">
    <property type="entry name" value="P-loop_NTPase"/>
</dbReference>
<dbReference type="Pfam" id="PF13181">
    <property type="entry name" value="TPR_8"/>
    <property type="match status" value="1"/>
</dbReference>
<dbReference type="EMBL" id="FNON01000007">
    <property type="protein sequence ID" value="SDY89856.1"/>
    <property type="molecule type" value="Genomic_DNA"/>
</dbReference>
<keyword evidence="9" id="KW-1185">Reference proteome</keyword>
<dbReference type="SUPFAM" id="SSF48452">
    <property type="entry name" value="TPR-like"/>
    <property type="match status" value="3"/>
</dbReference>
<dbReference type="GO" id="GO:0003677">
    <property type="term" value="F:DNA binding"/>
    <property type="evidence" value="ECO:0007669"/>
    <property type="project" value="UniProtKB-UniRule"/>
</dbReference>
<evidence type="ECO:0000256" key="6">
    <source>
        <dbReference type="PROSITE-ProRule" id="PRU01091"/>
    </source>
</evidence>
<dbReference type="Pfam" id="PF03704">
    <property type="entry name" value="BTAD"/>
    <property type="match status" value="1"/>
</dbReference>
<dbReference type="GO" id="GO:0043531">
    <property type="term" value="F:ADP binding"/>
    <property type="evidence" value="ECO:0007669"/>
    <property type="project" value="InterPro"/>
</dbReference>
<keyword evidence="4" id="KW-0804">Transcription</keyword>
<dbReference type="CDD" id="cd15831">
    <property type="entry name" value="BTAD"/>
    <property type="match status" value="1"/>
</dbReference>
<dbReference type="InterPro" id="IPR005158">
    <property type="entry name" value="BTAD"/>
</dbReference>
<gene>
    <name evidence="8" type="ORF">SAMN05421504_107364</name>
</gene>
<dbReference type="STRING" id="589385.SAMN05421504_107364"/>
<dbReference type="InterPro" id="IPR011990">
    <property type="entry name" value="TPR-like_helical_dom_sf"/>
</dbReference>
<dbReference type="SUPFAM" id="SSF52540">
    <property type="entry name" value="P-loop containing nucleoside triphosphate hydrolases"/>
    <property type="match status" value="1"/>
</dbReference>
<sequence>MRCLDAGVRFQVLGPLAASVPLPSAAQPRRLLAILLARPNEFVHRDALVDELWPDGAPSSAAAIVQVTVSKLRKVLGEQRLRNGPLGYRLTVEPGDLDTDRFLALADAGALEEALGCWRGPAFEDVAGGPLVEAHKVWLNDRRWSVFRRYTALELERGRHREVVDELAKVVADRPTDEQLVAQFVVALDRCGRRDAALRALDRARVALWEQAAVRPGDDLHRLYRRIAGREWTSGDPPAQLPATLPDFVGRAVQLAELERERGLVVLHGPPGIGKTALAVQAARRARKRFPDGQLYAEIGRLAPRDVLAGFLAALGVEPPEDLNELVGLWRGQTSDRRLLIVLDGVVSERQLRSLLPSGPGCLVLATSRRRLLGLPGQAVEVGELAEIEDLLGRERVLAEPVAGVELIRLCRGLPLAARVAGAKLAQRPHLRVSELAERMADETRVLDELIAGDLSVRSALSSAMRERSAEEREALRLLATCSPEVTEWSAAALLGLPVPAARDLLDALVDGHLVKTDGRDALGSVRYVLPDFVRLFWRAAPDPGATGRAFAAVLERLAVAYGALAASPAGSAHTVSLLGLAADGPEAAVKLLNAGSLHWEDGRSQRARRYFELAESRFRTLGDDRGTGASLVALADVHAELGDGQRALSELREALVLLKGDAQGQSVAAYQLGSLLEDLGDVRRAIESFELSMLLAEDRNDQAAKRYADVLRRHGRHDEAGTLLEKALGNATRAGEQHWEAHVLRSLGDLHTELGEPADGGRHLARSLRLFEQLGHRHAAAYTHRSLADACHLAGDQVAAEGHLRTAMTTFADLGDRRGAGYALLSLGRIRGDASAFTLAANLFRELGFPLWELRALAGLNSRSQGCERTREALTKISGAPGS</sequence>
<feature type="repeat" description="TPR" evidence="5">
    <location>
        <begin position="667"/>
        <end position="700"/>
    </location>
</feature>
<dbReference type="Pfam" id="PF13424">
    <property type="entry name" value="TPR_12"/>
    <property type="match status" value="2"/>
</dbReference>
<dbReference type="GO" id="GO:0000160">
    <property type="term" value="P:phosphorelay signal transduction system"/>
    <property type="evidence" value="ECO:0007669"/>
    <property type="project" value="InterPro"/>
</dbReference>
<dbReference type="PROSITE" id="PS51755">
    <property type="entry name" value="OMPR_PHOB"/>
    <property type="match status" value="1"/>
</dbReference>
<evidence type="ECO:0000256" key="4">
    <source>
        <dbReference type="ARBA" id="ARBA00023163"/>
    </source>
</evidence>
<keyword evidence="5" id="KW-0802">TPR repeat</keyword>
<dbReference type="SMART" id="SM01043">
    <property type="entry name" value="BTAD"/>
    <property type="match status" value="1"/>
</dbReference>
<feature type="DNA-binding region" description="OmpR/PhoB-type" evidence="6">
    <location>
        <begin position="1"/>
        <end position="92"/>
    </location>
</feature>
<protein>
    <submittedName>
        <fullName evidence="8">DNA-binding transcriptional activator of the SARP family</fullName>
    </submittedName>
</protein>
<dbReference type="SMART" id="SM00862">
    <property type="entry name" value="Trans_reg_C"/>
    <property type="match status" value="1"/>
</dbReference>
<dbReference type="PANTHER" id="PTHR35807:SF1">
    <property type="entry name" value="TRANSCRIPTIONAL REGULATOR REDD"/>
    <property type="match status" value="1"/>
</dbReference>
<dbReference type="InterPro" id="IPR001867">
    <property type="entry name" value="OmpR/PhoB-type_DNA-bd"/>
</dbReference>
<dbReference type="PRINTS" id="PR00364">
    <property type="entry name" value="DISEASERSIST"/>
</dbReference>
<dbReference type="Pfam" id="PF13401">
    <property type="entry name" value="AAA_22"/>
    <property type="match status" value="1"/>
</dbReference>
<dbReference type="PROSITE" id="PS50005">
    <property type="entry name" value="TPR"/>
    <property type="match status" value="1"/>
</dbReference>
<comment type="similarity">
    <text evidence="1">Belongs to the AfsR/DnrI/RedD regulatory family.</text>
</comment>
<dbReference type="InterPro" id="IPR019734">
    <property type="entry name" value="TPR_rpt"/>
</dbReference>
<evidence type="ECO:0000313" key="9">
    <source>
        <dbReference type="Proteomes" id="UP000199515"/>
    </source>
</evidence>
<dbReference type="SMART" id="SM00028">
    <property type="entry name" value="TPR"/>
    <property type="match status" value="5"/>
</dbReference>
<proteinExistence type="inferred from homology"/>
<feature type="domain" description="OmpR/PhoB-type" evidence="7">
    <location>
        <begin position="1"/>
        <end position="92"/>
    </location>
</feature>
<dbReference type="InterPro" id="IPR036388">
    <property type="entry name" value="WH-like_DNA-bd_sf"/>
</dbReference>
<dbReference type="AlphaFoldDB" id="A0A1H3NLQ8"/>
<dbReference type="Gene3D" id="1.25.40.10">
    <property type="entry name" value="Tetratricopeptide repeat domain"/>
    <property type="match status" value="3"/>
</dbReference>
<dbReference type="Pfam" id="PF00486">
    <property type="entry name" value="Trans_reg_C"/>
    <property type="match status" value="1"/>
</dbReference>
<name>A0A1H3NLQ8_9PSEU</name>
<evidence type="ECO:0000256" key="5">
    <source>
        <dbReference type="PROSITE-ProRule" id="PRU00339"/>
    </source>
</evidence>
<dbReference type="InterPro" id="IPR049945">
    <property type="entry name" value="AAA_22"/>
</dbReference>
<evidence type="ECO:0000256" key="3">
    <source>
        <dbReference type="ARBA" id="ARBA00023125"/>
    </source>
</evidence>
<dbReference type="GO" id="GO:0006355">
    <property type="term" value="P:regulation of DNA-templated transcription"/>
    <property type="evidence" value="ECO:0007669"/>
    <property type="project" value="InterPro"/>
</dbReference>
<keyword evidence="3 6" id="KW-0238">DNA-binding</keyword>
<evidence type="ECO:0000256" key="1">
    <source>
        <dbReference type="ARBA" id="ARBA00005820"/>
    </source>
</evidence>
<organism evidence="8 9">
    <name type="scientific">Amycolatopsis xylanica</name>
    <dbReference type="NCBI Taxonomy" id="589385"/>
    <lineage>
        <taxon>Bacteria</taxon>
        <taxon>Bacillati</taxon>
        <taxon>Actinomycetota</taxon>
        <taxon>Actinomycetes</taxon>
        <taxon>Pseudonocardiales</taxon>
        <taxon>Pseudonocardiaceae</taxon>
        <taxon>Amycolatopsis</taxon>
    </lineage>
</organism>
<dbReference type="Gene3D" id="3.40.50.300">
    <property type="entry name" value="P-loop containing nucleotide triphosphate hydrolases"/>
    <property type="match status" value="1"/>
</dbReference>
<evidence type="ECO:0000313" key="8">
    <source>
        <dbReference type="EMBL" id="SDY89856.1"/>
    </source>
</evidence>
<evidence type="ECO:0000256" key="2">
    <source>
        <dbReference type="ARBA" id="ARBA00023015"/>
    </source>
</evidence>
<keyword evidence="2" id="KW-0805">Transcription regulation</keyword>
<reference evidence="8 9" key="1">
    <citation type="submission" date="2016-10" db="EMBL/GenBank/DDBJ databases">
        <authorList>
            <person name="de Groot N.N."/>
        </authorList>
    </citation>
    <scope>NUCLEOTIDE SEQUENCE [LARGE SCALE GENOMIC DNA]</scope>
    <source>
        <strain evidence="8 9">CPCC 202699</strain>
    </source>
</reference>
<dbReference type="Proteomes" id="UP000199515">
    <property type="component" value="Unassembled WGS sequence"/>
</dbReference>
<dbReference type="InterPro" id="IPR051677">
    <property type="entry name" value="AfsR-DnrI-RedD_regulator"/>
</dbReference>
<dbReference type="SUPFAM" id="SSF46894">
    <property type="entry name" value="C-terminal effector domain of the bipartite response regulators"/>
    <property type="match status" value="1"/>
</dbReference>
<dbReference type="Gene3D" id="1.10.10.10">
    <property type="entry name" value="Winged helix-like DNA-binding domain superfamily/Winged helix DNA-binding domain"/>
    <property type="match status" value="1"/>
</dbReference>
<evidence type="ECO:0000259" key="7">
    <source>
        <dbReference type="PROSITE" id="PS51755"/>
    </source>
</evidence>